<dbReference type="PANTHER" id="PTHR33371">
    <property type="entry name" value="INTERMEMBRANE PHOSPHOLIPID TRANSPORT SYSTEM BINDING PROTEIN MLAD-RELATED"/>
    <property type="match status" value="1"/>
</dbReference>
<evidence type="ECO:0000256" key="1">
    <source>
        <dbReference type="SAM" id="MobiDB-lite"/>
    </source>
</evidence>
<evidence type="ECO:0000313" key="4">
    <source>
        <dbReference type="EMBL" id="SDN15971.1"/>
    </source>
</evidence>
<feature type="domain" description="Mammalian cell entry C-terminal" evidence="3">
    <location>
        <begin position="122"/>
        <end position="287"/>
    </location>
</feature>
<dbReference type="OrthoDB" id="9774928at2"/>
<dbReference type="RefSeq" id="WP_091023523.1">
    <property type="nucleotide sequence ID" value="NZ_BKAE01000007.1"/>
</dbReference>
<keyword evidence="5" id="KW-1185">Reference proteome</keyword>
<dbReference type="InterPro" id="IPR024516">
    <property type="entry name" value="Mce_C"/>
</dbReference>
<dbReference type="Pfam" id="PF02470">
    <property type="entry name" value="MlaD"/>
    <property type="match status" value="1"/>
</dbReference>
<dbReference type="Proteomes" id="UP000199004">
    <property type="component" value="Unassembled WGS sequence"/>
</dbReference>
<dbReference type="GO" id="GO:0005576">
    <property type="term" value="C:extracellular region"/>
    <property type="evidence" value="ECO:0007669"/>
    <property type="project" value="TreeGrafter"/>
</dbReference>
<dbReference type="STRING" id="1005944.SAMN05192576_1599"/>
<evidence type="ECO:0000313" key="5">
    <source>
        <dbReference type="Proteomes" id="UP000199004"/>
    </source>
</evidence>
<dbReference type="PROSITE" id="PS51257">
    <property type="entry name" value="PROKAR_LIPOPROTEIN"/>
    <property type="match status" value="1"/>
</dbReference>
<name>A0A1G9Z5F0_9ACTN</name>
<proteinExistence type="predicted"/>
<accession>A0A1G9Z5F0</accession>
<dbReference type="EMBL" id="FNIC01000002">
    <property type="protein sequence ID" value="SDN15971.1"/>
    <property type="molecule type" value="Genomic_DNA"/>
</dbReference>
<dbReference type="PANTHER" id="PTHR33371:SF15">
    <property type="entry name" value="LIPOPROTEIN LPRN"/>
    <property type="match status" value="1"/>
</dbReference>
<evidence type="ECO:0000259" key="2">
    <source>
        <dbReference type="Pfam" id="PF02470"/>
    </source>
</evidence>
<protein>
    <submittedName>
        <fullName evidence="4">Phospholipid/cholesterol/gamma-HCH transport system substrate-binding protein</fullName>
    </submittedName>
</protein>
<dbReference type="Pfam" id="PF11887">
    <property type="entry name" value="Mce4_CUP1"/>
    <property type="match status" value="1"/>
</dbReference>
<organism evidence="4 5">
    <name type="scientific">Nocardioides szechwanensis</name>
    <dbReference type="NCBI Taxonomy" id="1005944"/>
    <lineage>
        <taxon>Bacteria</taxon>
        <taxon>Bacillati</taxon>
        <taxon>Actinomycetota</taxon>
        <taxon>Actinomycetes</taxon>
        <taxon>Propionibacteriales</taxon>
        <taxon>Nocardioidaceae</taxon>
        <taxon>Nocardioides</taxon>
    </lineage>
</organism>
<dbReference type="AlphaFoldDB" id="A0A1G9Z5F0"/>
<evidence type="ECO:0000259" key="3">
    <source>
        <dbReference type="Pfam" id="PF11887"/>
    </source>
</evidence>
<gene>
    <name evidence="4" type="ORF">SAMN05192576_1599</name>
</gene>
<feature type="region of interest" description="Disordered" evidence="1">
    <location>
        <begin position="407"/>
        <end position="453"/>
    </location>
</feature>
<dbReference type="InterPro" id="IPR005693">
    <property type="entry name" value="Mce"/>
</dbReference>
<sequence length="482" mass="50038">MNARVRGIVALLFGTVLLSGCDFDVYSIPLPGGTDTGDNAITVEAVFVDVLDLVPQSTVKVNDVSVGMVREIELEGQVARVTMEIRGGTELPDNAIAEIRQTSLLGEKFIQLAAPEGGGDGELADGDEIPLERTGRNPEVEEVLGALSLLLNGGGVAQLKTIAAELNLALEGREDNVKSVLTQVDTLMGQLDANKANIVNAIESLNRLALSVREQQGTIDAALEELPSALISLDAQRGDLVKMLQALNRLGDVGVSVIKDSKASTIKSFRLLQPVLTELANSGDSFVKAFHVFLTYPFVDEVVGRDPQVARNLHMGDYTNLSVTLDIDLRGEQPTVPGIPCTPLNEIPDDLPIDEIVDLPNLCMGAAQALAECLNAPSLENCQDLPGNIVGAICDAATGPLGGLCPGGGGGTPGGPGLPDPPDIPGVPGLPLPLDPGSGLNRPAYGAGQADPDSAGGATMGQLMAAYDPALVTLLVPGLVIR</sequence>
<dbReference type="InterPro" id="IPR003399">
    <property type="entry name" value="Mce/MlaD"/>
</dbReference>
<dbReference type="NCBIfam" id="TIGR00996">
    <property type="entry name" value="Mtu_fam_mce"/>
    <property type="match status" value="1"/>
</dbReference>
<dbReference type="InterPro" id="IPR052336">
    <property type="entry name" value="MlaD_Phospholipid_Transporter"/>
</dbReference>
<feature type="domain" description="Mce/MlaD" evidence="2">
    <location>
        <begin position="41"/>
        <end position="113"/>
    </location>
</feature>
<reference evidence="4 5" key="1">
    <citation type="submission" date="2016-10" db="EMBL/GenBank/DDBJ databases">
        <authorList>
            <person name="de Groot N.N."/>
        </authorList>
    </citation>
    <scope>NUCLEOTIDE SEQUENCE [LARGE SCALE GENOMIC DNA]</scope>
    <source>
        <strain evidence="4 5">CGMCC 1.11147</strain>
    </source>
</reference>
<feature type="compositionally biased region" description="Pro residues" evidence="1">
    <location>
        <begin position="416"/>
        <end position="434"/>
    </location>
</feature>